<dbReference type="InterPro" id="IPR019110">
    <property type="entry name" value="Uncharacterised_RAQPRD"/>
</dbReference>
<protein>
    <submittedName>
        <fullName evidence="2">RAQPRD family integrative conjugative element protein</fullName>
    </submittedName>
</protein>
<dbReference type="Proteomes" id="UP001273505">
    <property type="component" value="Unassembled WGS sequence"/>
</dbReference>
<evidence type="ECO:0000256" key="1">
    <source>
        <dbReference type="SAM" id="SignalP"/>
    </source>
</evidence>
<dbReference type="EMBL" id="JAXAFO010000044">
    <property type="protein sequence ID" value="MDX6851223.1"/>
    <property type="molecule type" value="Genomic_DNA"/>
</dbReference>
<sequence length="118" mass="13126">MKYLVLTLLLLISGATSAGVDHVTDQERLALEKVLVYLKDAQGLVSKANSVSAIDTRFPLNYQALNTDLAEIRDALERHLRAPSRSPRKVKNLDSDYLPREGSEAAIEQDQIIGVFFE</sequence>
<dbReference type="Pfam" id="PF09686">
    <property type="entry name" value="Plasmid_RAQPRD"/>
    <property type="match status" value="1"/>
</dbReference>
<gene>
    <name evidence="2" type="ORF">SCD92_17735</name>
</gene>
<evidence type="ECO:0000313" key="3">
    <source>
        <dbReference type="Proteomes" id="UP001273505"/>
    </source>
</evidence>
<feature type="chain" id="PRO_5045214063" evidence="1">
    <location>
        <begin position="19"/>
        <end position="118"/>
    </location>
</feature>
<name>A0ABU4S5P6_9GAMM</name>
<keyword evidence="3" id="KW-1185">Reference proteome</keyword>
<comment type="caution">
    <text evidence="2">The sequence shown here is derived from an EMBL/GenBank/DDBJ whole genome shotgun (WGS) entry which is preliminary data.</text>
</comment>
<dbReference type="RefSeq" id="WP_302724164.1">
    <property type="nucleotide sequence ID" value="NZ_JAULRU010000742.1"/>
</dbReference>
<accession>A0ABU4S5P6</accession>
<organism evidence="2 3">
    <name type="scientific">Gilvimarinus gilvus</name>
    <dbReference type="NCBI Taxonomy" id="3058038"/>
    <lineage>
        <taxon>Bacteria</taxon>
        <taxon>Pseudomonadati</taxon>
        <taxon>Pseudomonadota</taxon>
        <taxon>Gammaproteobacteria</taxon>
        <taxon>Cellvibrionales</taxon>
        <taxon>Cellvibrionaceae</taxon>
        <taxon>Gilvimarinus</taxon>
    </lineage>
</organism>
<feature type="signal peptide" evidence="1">
    <location>
        <begin position="1"/>
        <end position="18"/>
    </location>
</feature>
<proteinExistence type="predicted"/>
<keyword evidence="1" id="KW-0732">Signal</keyword>
<evidence type="ECO:0000313" key="2">
    <source>
        <dbReference type="EMBL" id="MDX6851223.1"/>
    </source>
</evidence>
<reference evidence="2 3" key="1">
    <citation type="submission" date="2023-11" db="EMBL/GenBank/DDBJ databases">
        <title>Gilvimarinus fulvus sp. nov., isolated from the surface of Kelp.</title>
        <authorList>
            <person name="Sun Y.Y."/>
            <person name="Gong Y."/>
            <person name="Du Z.J."/>
        </authorList>
    </citation>
    <scope>NUCLEOTIDE SEQUENCE [LARGE SCALE GENOMIC DNA]</scope>
    <source>
        <strain evidence="2 3">SDUM040013</strain>
    </source>
</reference>